<keyword evidence="5 9" id="KW-0238">DNA-binding</keyword>
<comment type="caution">
    <text evidence="9">The sequence shown here is derived from an EMBL/GenBank/DDBJ whole genome shotgun (WGS) entry which is preliminary data.</text>
</comment>
<dbReference type="PROSITE" id="PS51000">
    <property type="entry name" value="HTH_DEOR_2"/>
    <property type="match status" value="1"/>
</dbReference>
<keyword evidence="3" id="KW-0423">Lactose metabolism</keyword>
<dbReference type="SUPFAM" id="SSF46785">
    <property type="entry name" value="Winged helix' DNA-binding domain"/>
    <property type="match status" value="1"/>
</dbReference>
<dbReference type="PANTHER" id="PTHR30363:SF4">
    <property type="entry name" value="GLYCEROL-3-PHOSPHATE REGULON REPRESSOR"/>
    <property type="match status" value="1"/>
</dbReference>
<evidence type="ECO:0000256" key="6">
    <source>
        <dbReference type="ARBA" id="ARBA00023163"/>
    </source>
</evidence>
<dbReference type="InterPro" id="IPR036390">
    <property type="entry name" value="WH_DNA-bd_sf"/>
</dbReference>
<evidence type="ECO:0000256" key="1">
    <source>
        <dbReference type="ARBA" id="ARBA00021390"/>
    </source>
</evidence>
<sequence length="251" mass="28623">MNKYQRLEEITQLINRKGSVTTNEIVDKLKVSDMTVRRDLMELEEQGVLTKIYGGARSAGIKRFIERSHLEKHTENVEDKKYIAHKGIALIEEGDNIFLGPGTTMEILAEMINSPNLTITTNCLPVFNILNQKNDPTIKAYLLGGEMRNITKSFVGELTNVVLNRFKFNKMFFSSNGVKDGFAMTSSIAEAYTQEIALRNSLNTYLLIDSSKIYKEDFTVFCDLREITQIITNSEDEEALQELKRYTKVLN</sequence>
<keyword evidence="4" id="KW-0805">Transcription regulation</keyword>
<name>A0ABT2QMC6_9STAP</name>
<dbReference type="PRINTS" id="PR00037">
    <property type="entry name" value="HTHLACR"/>
</dbReference>
<dbReference type="InterPro" id="IPR050313">
    <property type="entry name" value="Carb_Metab_HTH_regulators"/>
</dbReference>
<dbReference type="SMART" id="SM00420">
    <property type="entry name" value="HTH_DEOR"/>
    <property type="match status" value="1"/>
</dbReference>
<evidence type="ECO:0000256" key="7">
    <source>
        <dbReference type="ARBA" id="ARBA00024937"/>
    </source>
</evidence>
<gene>
    <name evidence="9" type="ORF">N9R04_00130</name>
</gene>
<keyword evidence="6" id="KW-0804">Transcription</keyword>
<dbReference type="GO" id="GO:0003677">
    <property type="term" value="F:DNA binding"/>
    <property type="evidence" value="ECO:0007669"/>
    <property type="project" value="UniProtKB-KW"/>
</dbReference>
<feature type="domain" description="HTH deoR-type" evidence="8">
    <location>
        <begin position="3"/>
        <end position="58"/>
    </location>
</feature>
<comment type="function">
    <text evidence="7">Repressor of the lactose catabolism operon. Galactose-6-phosphate is the inducer.</text>
</comment>
<dbReference type="EMBL" id="JAOPKZ010000001">
    <property type="protein sequence ID" value="MCU5745125.1"/>
    <property type="molecule type" value="Genomic_DNA"/>
</dbReference>
<evidence type="ECO:0000313" key="9">
    <source>
        <dbReference type="EMBL" id="MCU5745125.1"/>
    </source>
</evidence>
<dbReference type="InterPro" id="IPR036388">
    <property type="entry name" value="WH-like_DNA-bd_sf"/>
</dbReference>
<protein>
    <recommendedName>
        <fullName evidence="1">Lactose phosphotransferase system repressor</fullName>
    </recommendedName>
</protein>
<dbReference type="InterPro" id="IPR014036">
    <property type="entry name" value="DeoR-like_C"/>
</dbReference>
<dbReference type="PROSITE" id="PS00894">
    <property type="entry name" value="HTH_DEOR_1"/>
    <property type="match status" value="1"/>
</dbReference>
<dbReference type="Gene3D" id="1.10.10.10">
    <property type="entry name" value="Winged helix-like DNA-binding domain superfamily/Winged helix DNA-binding domain"/>
    <property type="match status" value="1"/>
</dbReference>
<dbReference type="PANTHER" id="PTHR30363">
    <property type="entry name" value="HTH-TYPE TRANSCRIPTIONAL REGULATOR SRLR-RELATED"/>
    <property type="match status" value="1"/>
</dbReference>
<dbReference type="RefSeq" id="WP_262853439.1">
    <property type="nucleotide sequence ID" value="NZ_JAOPKZ010000001.1"/>
</dbReference>
<keyword evidence="2" id="KW-0678">Repressor</keyword>
<evidence type="ECO:0000256" key="5">
    <source>
        <dbReference type="ARBA" id="ARBA00023125"/>
    </source>
</evidence>
<accession>A0ABT2QMC6</accession>
<proteinExistence type="predicted"/>
<keyword evidence="10" id="KW-1185">Reference proteome</keyword>
<evidence type="ECO:0000313" key="10">
    <source>
        <dbReference type="Proteomes" id="UP001209553"/>
    </source>
</evidence>
<dbReference type="Pfam" id="PF00455">
    <property type="entry name" value="DeoRC"/>
    <property type="match status" value="1"/>
</dbReference>
<evidence type="ECO:0000256" key="3">
    <source>
        <dbReference type="ARBA" id="ARBA00022736"/>
    </source>
</evidence>
<organism evidence="9 10">
    <name type="scientific">Staphylococcus marylandisciuri</name>
    <dbReference type="NCBI Taxonomy" id="2981529"/>
    <lineage>
        <taxon>Bacteria</taxon>
        <taxon>Bacillati</taxon>
        <taxon>Bacillota</taxon>
        <taxon>Bacilli</taxon>
        <taxon>Bacillales</taxon>
        <taxon>Staphylococcaceae</taxon>
        <taxon>Staphylococcus</taxon>
    </lineage>
</organism>
<evidence type="ECO:0000256" key="4">
    <source>
        <dbReference type="ARBA" id="ARBA00023015"/>
    </source>
</evidence>
<evidence type="ECO:0000256" key="2">
    <source>
        <dbReference type="ARBA" id="ARBA00022491"/>
    </source>
</evidence>
<evidence type="ECO:0000259" key="8">
    <source>
        <dbReference type="PROSITE" id="PS51000"/>
    </source>
</evidence>
<reference evidence="9 10" key="1">
    <citation type="journal article" date="2023" name="Int. J. Syst. Evol. Microbiol.">
        <title>Streptococcus sciuri sp. nov., Staphylococcus marylandisciuri sp. nov. and Staphylococcus americanisciuri sp. nov., isolated from faeces of eastern grey squirrel (Sciurus carolinensis).</title>
        <authorList>
            <person name="Volokhov D.V."/>
            <person name="Zagorodnyaya T.A."/>
            <person name="Furtak V.A."/>
            <person name="Nattanmai G."/>
            <person name="Randall L."/>
            <person name="Jose S."/>
            <person name="Gao Y."/>
            <person name="Eisenberg T."/>
            <person name="Delmonte P."/>
            <person name="Blom J."/>
            <person name="Mitchell K.K."/>
        </authorList>
    </citation>
    <scope>NUCLEOTIDE SEQUENCE [LARGE SCALE GENOMIC DNA]</scope>
    <source>
        <strain evidence="9 10">SQ8-PEA</strain>
    </source>
</reference>
<dbReference type="InterPro" id="IPR037171">
    <property type="entry name" value="NagB/RpiA_transferase-like"/>
</dbReference>
<dbReference type="SUPFAM" id="SSF100950">
    <property type="entry name" value="NagB/RpiA/CoA transferase-like"/>
    <property type="match status" value="1"/>
</dbReference>
<dbReference type="SMART" id="SM01134">
    <property type="entry name" value="DeoRC"/>
    <property type="match status" value="1"/>
</dbReference>
<dbReference type="InterPro" id="IPR001034">
    <property type="entry name" value="DeoR_HTH"/>
</dbReference>
<dbReference type="Proteomes" id="UP001209553">
    <property type="component" value="Unassembled WGS sequence"/>
</dbReference>
<dbReference type="Pfam" id="PF08220">
    <property type="entry name" value="HTH_DeoR"/>
    <property type="match status" value="1"/>
</dbReference>
<dbReference type="InterPro" id="IPR018356">
    <property type="entry name" value="Tscrpt_reg_HTH_DeoR_CS"/>
</dbReference>